<evidence type="ECO:0000313" key="2">
    <source>
        <dbReference type="Proteomes" id="UP000554482"/>
    </source>
</evidence>
<dbReference type="AlphaFoldDB" id="A0A7J6WE19"/>
<name>A0A7J6WE19_THATH</name>
<dbReference type="Proteomes" id="UP000554482">
    <property type="component" value="Unassembled WGS sequence"/>
</dbReference>
<dbReference type="EMBL" id="JABWDY010017001">
    <property type="protein sequence ID" value="KAF5195684.1"/>
    <property type="molecule type" value="Genomic_DNA"/>
</dbReference>
<evidence type="ECO:0000313" key="1">
    <source>
        <dbReference type="EMBL" id="KAF5195684.1"/>
    </source>
</evidence>
<protein>
    <submittedName>
        <fullName evidence="1">Uncharacterized protein</fullName>
    </submittedName>
</protein>
<accession>A0A7J6WE19</accession>
<comment type="caution">
    <text evidence="1">The sequence shown here is derived from an EMBL/GenBank/DDBJ whole genome shotgun (WGS) entry which is preliminary data.</text>
</comment>
<gene>
    <name evidence="1" type="ORF">FRX31_014737</name>
</gene>
<proteinExistence type="predicted"/>
<keyword evidence="2" id="KW-1185">Reference proteome</keyword>
<organism evidence="1 2">
    <name type="scientific">Thalictrum thalictroides</name>
    <name type="common">Rue-anemone</name>
    <name type="synonym">Anemone thalictroides</name>
    <dbReference type="NCBI Taxonomy" id="46969"/>
    <lineage>
        <taxon>Eukaryota</taxon>
        <taxon>Viridiplantae</taxon>
        <taxon>Streptophyta</taxon>
        <taxon>Embryophyta</taxon>
        <taxon>Tracheophyta</taxon>
        <taxon>Spermatophyta</taxon>
        <taxon>Magnoliopsida</taxon>
        <taxon>Ranunculales</taxon>
        <taxon>Ranunculaceae</taxon>
        <taxon>Thalictroideae</taxon>
        <taxon>Thalictrum</taxon>
    </lineage>
</organism>
<reference evidence="1 2" key="1">
    <citation type="submission" date="2020-06" db="EMBL/GenBank/DDBJ databases">
        <title>Transcriptomic and genomic resources for Thalictrum thalictroides and T. hernandezii: Facilitating candidate gene discovery in an emerging model plant lineage.</title>
        <authorList>
            <person name="Arias T."/>
            <person name="Riano-Pachon D.M."/>
            <person name="Di Stilio V.S."/>
        </authorList>
    </citation>
    <scope>NUCLEOTIDE SEQUENCE [LARGE SCALE GENOMIC DNA]</scope>
    <source>
        <strain evidence="2">cv. WT478/WT964</strain>
        <tissue evidence="1">Leaves</tissue>
    </source>
</reference>
<sequence>MAQFQTPLLTTQSKKRCSLLSSSDIHITHLFAKHEPIFLSLSTVNNLPHTKLHTKKLTLDGVFEFQILEEGNSRIDKLRSEVLLFSRHSYIELEEYCTVVPLHFRKSAVCEMIGRFSKDKNWSS</sequence>